<dbReference type="SMART" id="SM00530">
    <property type="entry name" value="HTH_XRE"/>
    <property type="match status" value="1"/>
</dbReference>
<dbReference type="Pfam" id="PF21259">
    <property type="entry name" value="Rgg_C"/>
    <property type="match status" value="1"/>
</dbReference>
<feature type="domain" description="HTH cro/C1-type" evidence="1">
    <location>
        <begin position="7"/>
        <end position="60"/>
    </location>
</feature>
<name>A0ABW0TT61_9BACL</name>
<proteinExistence type="predicted"/>
<dbReference type="InterPro" id="IPR010982">
    <property type="entry name" value="Lambda_DNA-bd_dom_sf"/>
</dbReference>
<dbReference type="PANTHER" id="PTHR37038">
    <property type="entry name" value="TRANSCRIPTIONAL REGULATOR-RELATED"/>
    <property type="match status" value="1"/>
</dbReference>
<accession>A0ABW0TT61</accession>
<sequence length="282" mass="32881">MDFGKTFKEIRSARGFTINNLADDYVSKSTISRFERSEADITLEKLIHIMDKVKISMREFVFLTKTAHADVSSLELLSKVVMDGNLALLERLVDEEWARFEKTGSKYSKLSAIVLEAHYKSLTNREIEIKESDIEFLTDYLFQCELWTQFDLVLFGDSMSYLPIETSIVLSKELIKKTQVFHKDRQIFETLINTLINITLVCIENDRMDTAEDFIVTLKKLDIDETFFLERVILKFVIGLFLIKKGEIDQGEKQVNEALQAMKLADALRLEEIFHTFYERIR</sequence>
<comment type="caution">
    <text evidence="2">The sequence shown here is derived from an EMBL/GenBank/DDBJ whole genome shotgun (WGS) entry which is preliminary data.</text>
</comment>
<dbReference type="InterPro" id="IPR010057">
    <property type="entry name" value="Transcription_activator_Rgg_C"/>
</dbReference>
<dbReference type="NCBIfam" id="TIGR01716">
    <property type="entry name" value="RGG_Cterm"/>
    <property type="match status" value="1"/>
</dbReference>
<dbReference type="Gene3D" id="1.10.260.40">
    <property type="entry name" value="lambda repressor-like DNA-binding domains"/>
    <property type="match status" value="1"/>
</dbReference>
<dbReference type="Gene3D" id="1.25.40.400">
    <property type="match status" value="1"/>
</dbReference>
<keyword evidence="3" id="KW-1185">Reference proteome</keyword>
<evidence type="ECO:0000313" key="3">
    <source>
        <dbReference type="Proteomes" id="UP001596071"/>
    </source>
</evidence>
<dbReference type="SUPFAM" id="SSF47413">
    <property type="entry name" value="lambda repressor-like DNA-binding domains"/>
    <property type="match status" value="1"/>
</dbReference>
<dbReference type="InterPro" id="IPR001387">
    <property type="entry name" value="Cro/C1-type_HTH"/>
</dbReference>
<gene>
    <name evidence="2" type="ORF">ACFPTP_02930</name>
</gene>
<dbReference type="RefSeq" id="WP_381442040.1">
    <property type="nucleotide sequence ID" value="NZ_JBHSNP010000006.1"/>
</dbReference>
<dbReference type="PANTHER" id="PTHR37038:SF12">
    <property type="entry name" value="TRANSCRIPTIONAL REGULATOR"/>
    <property type="match status" value="1"/>
</dbReference>
<evidence type="ECO:0000313" key="2">
    <source>
        <dbReference type="EMBL" id="MFC5602211.1"/>
    </source>
</evidence>
<reference evidence="3" key="1">
    <citation type="journal article" date="2019" name="Int. J. Syst. Evol. Microbiol.">
        <title>The Global Catalogue of Microorganisms (GCM) 10K type strain sequencing project: providing services to taxonomists for standard genome sequencing and annotation.</title>
        <authorList>
            <consortium name="The Broad Institute Genomics Platform"/>
            <consortium name="The Broad Institute Genome Sequencing Center for Infectious Disease"/>
            <person name="Wu L."/>
            <person name="Ma J."/>
        </authorList>
    </citation>
    <scope>NUCLEOTIDE SEQUENCE [LARGE SCALE GENOMIC DNA]</scope>
    <source>
        <strain evidence="3">KACC 11299</strain>
    </source>
</reference>
<protein>
    <recommendedName>
        <fullName evidence="1">HTH cro/C1-type domain-containing protein</fullName>
    </recommendedName>
</protein>
<evidence type="ECO:0000259" key="1">
    <source>
        <dbReference type="PROSITE" id="PS50943"/>
    </source>
</evidence>
<dbReference type="PROSITE" id="PS50943">
    <property type="entry name" value="HTH_CROC1"/>
    <property type="match status" value="1"/>
</dbReference>
<dbReference type="CDD" id="cd00093">
    <property type="entry name" value="HTH_XRE"/>
    <property type="match status" value="1"/>
</dbReference>
<dbReference type="EMBL" id="JBHSNP010000006">
    <property type="protein sequence ID" value="MFC5602211.1"/>
    <property type="molecule type" value="Genomic_DNA"/>
</dbReference>
<dbReference type="InterPro" id="IPR053163">
    <property type="entry name" value="HTH-type_regulator_Rgg"/>
</dbReference>
<dbReference type="Proteomes" id="UP001596071">
    <property type="component" value="Unassembled WGS sequence"/>
</dbReference>
<organism evidence="2 3">
    <name type="scientific">Sporosarcina koreensis</name>
    <dbReference type="NCBI Taxonomy" id="334735"/>
    <lineage>
        <taxon>Bacteria</taxon>
        <taxon>Bacillati</taxon>
        <taxon>Bacillota</taxon>
        <taxon>Bacilli</taxon>
        <taxon>Bacillales</taxon>
        <taxon>Caryophanaceae</taxon>
        <taxon>Sporosarcina</taxon>
    </lineage>
</organism>